<evidence type="ECO:0000313" key="4">
    <source>
        <dbReference type="EMBL" id="KAJ5433659.1"/>
    </source>
</evidence>
<feature type="domain" description="LysM" evidence="3">
    <location>
        <begin position="145"/>
        <end position="191"/>
    </location>
</feature>
<name>A0AAD6BXS9_9EURO</name>
<dbReference type="InterPro" id="IPR036779">
    <property type="entry name" value="LysM_dom_sf"/>
</dbReference>
<dbReference type="Proteomes" id="UP001213681">
    <property type="component" value="Unassembled WGS sequence"/>
</dbReference>
<proteinExistence type="predicted"/>
<sequence>RVAVASRWVTHTVSKQIRRVPQRPQVQTVELSLLRHRRNLASSLTARNIMLLKLTIPARLLRRRIELLCPSSKRGIQLLEVKLIIRNNAFLHLLTSQFPADCGGLWLEEAYCVKAVTASSITTSAASSVTAPAPTQSGILTTCNAYDVAKDGDGCEIFASCNRITVSQLYTWNPALNNACQNFWLGEAYCVGVSS</sequence>
<dbReference type="InterPro" id="IPR018392">
    <property type="entry name" value="LysM"/>
</dbReference>
<protein>
    <recommendedName>
        <fullName evidence="3">LysM domain-containing protein</fullName>
    </recommendedName>
</protein>
<dbReference type="InterPro" id="IPR052210">
    <property type="entry name" value="LysM1-like"/>
</dbReference>
<dbReference type="Gene3D" id="3.10.350.10">
    <property type="entry name" value="LysM domain"/>
    <property type="match status" value="1"/>
</dbReference>
<dbReference type="EMBL" id="JAPVEA010000009">
    <property type="protein sequence ID" value="KAJ5433659.1"/>
    <property type="molecule type" value="Genomic_DNA"/>
</dbReference>
<evidence type="ECO:0000256" key="2">
    <source>
        <dbReference type="ARBA" id="ARBA00023026"/>
    </source>
</evidence>
<keyword evidence="1" id="KW-0147">Chitin-binding</keyword>
<dbReference type="PANTHER" id="PTHR34997">
    <property type="entry name" value="AM15"/>
    <property type="match status" value="1"/>
</dbReference>
<evidence type="ECO:0000313" key="5">
    <source>
        <dbReference type="Proteomes" id="UP001213681"/>
    </source>
</evidence>
<dbReference type="PANTHER" id="PTHR34997:SF1">
    <property type="entry name" value="PEPTIDOGLYCAN-BINDING LYSIN DOMAIN"/>
    <property type="match status" value="1"/>
</dbReference>
<dbReference type="PROSITE" id="PS51782">
    <property type="entry name" value="LYSM"/>
    <property type="match status" value="1"/>
</dbReference>
<keyword evidence="2" id="KW-0843">Virulence</keyword>
<organism evidence="4 5">
    <name type="scientific">Penicillium daleae</name>
    <dbReference type="NCBI Taxonomy" id="63821"/>
    <lineage>
        <taxon>Eukaryota</taxon>
        <taxon>Fungi</taxon>
        <taxon>Dikarya</taxon>
        <taxon>Ascomycota</taxon>
        <taxon>Pezizomycotina</taxon>
        <taxon>Eurotiomycetes</taxon>
        <taxon>Eurotiomycetidae</taxon>
        <taxon>Eurotiales</taxon>
        <taxon>Aspergillaceae</taxon>
        <taxon>Penicillium</taxon>
    </lineage>
</organism>
<reference evidence="4" key="1">
    <citation type="submission" date="2022-12" db="EMBL/GenBank/DDBJ databases">
        <authorList>
            <person name="Petersen C."/>
        </authorList>
    </citation>
    <scope>NUCLEOTIDE SEQUENCE</scope>
    <source>
        <strain evidence="4">IBT 16125</strain>
    </source>
</reference>
<evidence type="ECO:0000256" key="1">
    <source>
        <dbReference type="ARBA" id="ARBA00022669"/>
    </source>
</evidence>
<dbReference type="SUPFAM" id="SSF54106">
    <property type="entry name" value="LysM domain"/>
    <property type="match status" value="1"/>
</dbReference>
<comment type="caution">
    <text evidence="4">The sequence shown here is derived from an EMBL/GenBank/DDBJ whole genome shotgun (WGS) entry which is preliminary data.</text>
</comment>
<dbReference type="GeneID" id="81606439"/>
<gene>
    <name evidence="4" type="ORF">N7458_012815</name>
</gene>
<dbReference type="GO" id="GO:0008061">
    <property type="term" value="F:chitin binding"/>
    <property type="evidence" value="ECO:0007669"/>
    <property type="project" value="UniProtKB-KW"/>
</dbReference>
<reference evidence="4" key="2">
    <citation type="journal article" date="2023" name="IMA Fungus">
        <title>Comparative genomic study of the Penicillium genus elucidates a diverse pangenome and 15 lateral gene transfer events.</title>
        <authorList>
            <person name="Petersen C."/>
            <person name="Sorensen T."/>
            <person name="Nielsen M.R."/>
            <person name="Sondergaard T.E."/>
            <person name="Sorensen J.L."/>
            <person name="Fitzpatrick D.A."/>
            <person name="Frisvad J.C."/>
            <person name="Nielsen K.L."/>
        </authorList>
    </citation>
    <scope>NUCLEOTIDE SEQUENCE</scope>
    <source>
        <strain evidence="4">IBT 16125</strain>
    </source>
</reference>
<dbReference type="AlphaFoldDB" id="A0AAD6BXS9"/>
<dbReference type="RefSeq" id="XP_056760950.1">
    <property type="nucleotide sequence ID" value="XM_056916196.1"/>
</dbReference>
<evidence type="ECO:0000259" key="3">
    <source>
        <dbReference type="PROSITE" id="PS51782"/>
    </source>
</evidence>
<feature type="non-terminal residue" evidence="4">
    <location>
        <position position="195"/>
    </location>
</feature>
<keyword evidence="5" id="KW-1185">Reference proteome</keyword>
<accession>A0AAD6BXS9</accession>